<dbReference type="GO" id="GO:0016597">
    <property type="term" value="F:amino acid binding"/>
    <property type="evidence" value="ECO:0007669"/>
    <property type="project" value="InterPro"/>
</dbReference>
<dbReference type="InterPro" id="IPR036901">
    <property type="entry name" value="Asp/Orn_carbamoylTrfase_sf"/>
</dbReference>
<dbReference type="InParanoid" id="A0A2S8SU17"/>
<dbReference type="GO" id="GO:0005829">
    <property type="term" value="C:cytosol"/>
    <property type="evidence" value="ECO:0007669"/>
    <property type="project" value="TreeGrafter"/>
</dbReference>
<dbReference type="EMBL" id="NIGF01000006">
    <property type="protein sequence ID" value="PQV64280.1"/>
    <property type="molecule type" value="Genomic_DNA"/>
</dbReference>
<dbReference type="GO" id="GO:0044205">
    <property type="term" value="P:'de novo' UMP biosynthetic process"/>
    <property type="evidence" value="ECO:0007669"/>
    <property type="project" value="UniProtKB-UniRule"/>
</dbReference>
<comment type="function">
    <text evidence="5 7">Catalyzes the condensation of carbamoyl phosphate and aspartate to form carbamoyl aspartate and inorganic phosphate, the committed step in the de novo pyrimidine nucleotide biosynthesis pathway.</text>
</comment>
<dbReference type="NCBIfam" id="TIGR00670">
    <property type="entry name" value="asp_carb_tr"/>
    <property type="match status" value="1"/>
</dbReference>
<dbReference type="EC" id="2.1.3.2" evidence="7"/>
<evidence type="ECO:0000259" key="8">
    <source>
        <dbReference type="Pfam" id="PF00185"/>
    </source>
</evidence>
<feature type="domain" description="Aspartate/ornithine carbamoyltransferase Asp/Orn-binding" evidence="8">
    <location>
        <begin position="158"/>
        <end position="305"/>
    </location>
</feature>
<protein>
    <recommendedName>
        <fullName evidence="7">Aspartate carbamoyltransferase</fullName>
        <ecNumber evidence="7">2.1.3.2</ecNumber>
    </recommendedName>
    <alternativeName>
        <fullName evidence="7">Aspartate transcarbamylase</fullName>
        <shortName evidence="7">ATCase</shortName>
    </alternativeName>
</protein>
<proteinExistence type="inferred from homology"/>
<evidence type="ECO:0000256" key="4">
    <source>
        <dbReference type="ARBA" id="ARBA00022975"/>
    </source>
</evidence>
<gene>
    <name evidence="7" type="primary">pyrB</name>
    <name evidence="10" type="ORF">B1R32_106126</name>
</gene>
<comment type="catalytic activity">
    <reaction evidence="6 7">
        <text>carbamoyl phosphate + L-aspartate = N-carbamoyl-L-aspartate + phosphate + H(+)</text>
        <dbReference type="Rhea" id="RHEA:20013"/>
        <dbReference type="ChEBI" id="CHEBI:15378"/>
        <dbReference type="ChEBI" id="CHEBI:29991"/>
        <dbReference type="ChEBI" id="CHEBI:32814"/>
        <dbReference type="ChEBI" id="CHEBI:43474"/>
        <dbReference type="ChEBI" id="CHEBI:58228"/>
        <dbReference type="EC" id="2.1.3.2"/>
    </reaction>
</comment>
<evidence type="ECO:0000256" key="7">
    <source>
        <dbReference type="HAMAP-Rule" id="MF_00001"/>
    </source>
</evidence>
<evidence type="ECO:0000313" key="10">
    <source>
        <dbReference type="EMBL" id="PQV64280.1"/>
    </source>
</evidence>
<name>A0A2S8SU17_9BACT</name>
<evidence type="ECO:0000256" key="3">
    <source>
        <dbReference type="ARBA" id="ARBA00022679"/>
    </source>
</evidence>
<feature type="binding site" evidence="7">
    <location>
        <position position="139"/>
    </location>
    <ligand>
        <name>carbamoyl phosphate</name>
        <dbReference type="ChEBI" id="CHEBI:58228"/>
    </ligand>
</feature>
<feature type="binding site" evidence="7">
    <location>
        <position position="268"/>
    </location>
    <ligand>
        <name>carbamoyl phosphate</name>
        <dbReference type="ChEBI" id="CHEBI:58228"/>
    </ligand>
</feature>
<feature type="binding site" evidence="7">
    <location>
        <position position="84"/>
    </location>
    <ligand>
        <name>L-aspartate</name>
        <dbReference type="ChEBI" id="CHEBI:29991"/>
    </ligand>
</feature>
<comment type="similarity">
    <text evidence="2 7">Belongs to the aspartate/ornithine carbamoyltransferase superfamily. ATCase family.</text>
</comment>
<dbReference type="InterPro" id="IPR002082">
    <property type="entry name" value="Asp_carbamoyltransf"/>
</dbReference>
<dbReference type="FunCoup" id="A0A2S8SU17">
    <property type="interactions" value="454"/>
</dbReference>
<dbReference type="FunFam" id="3.40.50.1370:FF:000007">
    <property type="entry name" value="Aspartate carbamoyltransferase"/>
    <property type="match status" value="1"/>
</dbReference>
<feature type="binding site" evidence="7">
    <location>
        <position position="142"/>
    </location>
    <ligand>
        <name>carbamoyl phosphate</name>
        <dbReference type="ChEBI" id="CHEBI:58228"/>
    </ligand>
</feature>
<organism evidence="10 11">
    <name type="scientific">Abditibacterium utsteinense</name>
    <dbReference type="NCBI Taxonomy" id="1960156"/>
    <lineage>
        <taxon>Bacteria</taxon>
        <taxon>Pseudomonadati</taxon>
        <taxon>Abditibacteriota</taxon>
        <taxon>Abditibacteriia</taxon>
        <taxon>Abditibacteriales</taxon>
        <taxon>Abditibacteriaceae</taxon>
        <taxon>Abditibacterium</taxon>
    </lineage>
</organism>
<evidence type="ECO:0000256" key="6">
    <source>
        <dbReference type="ARBA" id="ARBA00048859"/>
    </source>
</evidence>
<feature type="binding site" evidence="7">
    <location>
        <position position="226"/>
    </location>
    <ligand>
        <name>L-aspartate</name>
        <dbReference type="ChEBI" id="CHEBI:29991"/>
    </ligand>
</feature>
<dbReference type="RefSeq" id="WP_105483415.1">
    <property type="nucleotide sequence ID" value="NZ_NIGF01000006.1"/>
</dbReference>
<feature type="binding site" evidence="7">
    <location>
        <position position="172"/>
    </location>
    <ligand>
        <name>L-aspartate</name>
        <dbReference type="ChEBI" id="CHEBI:29991"/>
    </ligand>
</feature>
<dbReference type="Proteomes" id="UP000237684">
    <property type="component" value="Unassembled WGS sequence"/>
</dbReference>
<dbReference type="PRINTS" id="PR00100">
    <property type="entry name" value="AOTCASE"/>
</dbReference>
<dbReference type="Pfam" id="PF02729">
    <property type="entry name" value="OTCace_N"/>
    <property type="match status" value="1"/>
</dbReference>
<evidence type="ECO:0000256" key="5">
    <source>
        <dbReference type="ARBA" id="ARBA00043884"/>
    </source>
</evidence>
<evidence type="ECO:0000313" key="11">
    <source>
        <dbReference type="Proteomes" id="UP000237684"/>
    </source>
</evidence>
<dbReference type="PANTHER" id="PTHR45753:SF6">
    <property type="entry name" value="ASPARTATE CARBAMOYLTRANSFERASE"/>
    <property type="match status" value="1"/>
</dbReference>
<dbReference type="HAMAP" id="MF_00001">
    <property type="entry name" value="Asp_carb_tr"/>
    <property type="match status" value="1"/>
</dbReference>
<feature type="domain" description="Aspartate/ornithine carbamoyltransferase carbamoyl-P binding" evidence="9">
    <location>
        <begin position="4"/>
        <end position="152"/>
    </location>
</feature>
<keyword evidence="4 7" id="KW-0665">Pyrimidine biosynthesis</keyword>
<evidence type="ECO:0000256" key="1">
    <source>
        <dbReference type="ARBA" id="ARBA00004852"/>
    </source>
</evidence>
<comment type="pathway">
    <text evidence="1 7">Pyrimidine metabolism; UMP biosynthesis via de novo pathway; (S)-dihydroorotate from bicarbonate: step 2/3.</text>
</comment>
<dbReference type="Pfam" id="PF00185">
    <property type="entry name" value="OTCace"/>
    <property type="match status" value="1"/>
</dbReference>
<dbReference type="PROSITE" id="PS00097">
    <property type="entry name" value="CARBAMOYLTRANSFERASE"/>
    <property type="match status" value="1"/>
</dbReference>
<dbReference type="GO" id="GO:0006207">
    <property type="term" value="P:'de novo' pyrimidine nucleobase biosynthetic process"/>
    <property type="evidence" value="ECO:0007669"/>
    <property type="project" value="InterPro"/>
</dbReference>
<dbReference type="NCBIfam" id="NF002032">
    <property type="entry name" value="PRK00856.1"/>
    <property type="match status" value="1"/>
</dbReference>
<dbReference type="GO" id="GO:0006520">
    <property type="term" value="P:amino acid metabolic process"/>
    <property type="evidence" value="ECO:0007669"/>
    <property type="project" value="InterPro"/>
</dbReference>
<dbReference type="AlphaFoldDB" id="A0A2S8SU17"/>
<sequence>MKRKHLLGLSDVSRTEIEQILETAEAMSEILSRPIKKAPALRGKSVCTLFFEASTRTRASFEMAAKTLSADTSSLTVAASSVSKGETLKDTLLTLASMGAGCFVIRHSSSGAAELAASYSGKFGYDFHIINAGDGQHEHPTQGLLDLLTIQQHKGTIEGLNVTILGDLLHSRVARSDIHGLLTMGANLTLCGPETLLPREFESLGLKMTTDADAAVTNADVVMTLRLQNERMNGAYLPSVREFAALYGINAKRLKLAKNDAIVMHPGPINRGVEISDEVADCAQSVILNQVKNGVAIRMAVLYLLLGGEEN</sequence>
<dbReference type="SUPFAM" id="SSF53671">
    <property type="entry name" value="Aspartate/ornithine carbamoyltransferase"/>
    <property type="match status" value="1"/>
</dbReference>
<feature type="binding site" evidence="7">
    <location>
        <position position="56"/>
    </location>
    <ligand>
        <name>carbamoyl phosphate</name>
        <dbReference type="ChEBI" id="CHEBI:58228"/>
    </ligand>
</feature>
<dbReference type="GO" id="GO:0004070">
    <property type="term" value="F:aspartate carbamoyltransferase activity"/>
    <property type="evidence" value="ECO:0007669"/>
    <property type="project" value="UniProtKB-UniRule"/>
</dbReference>
<evidence type="ECO:0000256" key="2">
    <source>
        <dbReference type="ARBA" id="ARBA00008896"/>
    </source>
</evidence>
<feature type="binding site" evidence="7">
    <location>
        <position position="57"/>
    </location>
    <ligand>
        <name>carbamoyl phosphate</name>
        <dbReference type="ChEBI" id="CHEBI:58228"/>
    </ligand>
</feature>
<dbReference type="InterPro" id="IPR006131">
    <property type="entry name" value="Asp_carbamoyltransf_Asp/Orn-bd"/>
</dbReference>
<dbReference type="PRINTS" id="PR00101">
    <property type="entry name" value="ATCASE"/>
</dbReference>
<dbReference type="OrthoDB" id="9774690at2"/>
<dbReference type="InterPro" id="IPR006130">
    <property type="entry name" value="Asp/Orn_carbamoylTrfase"/>
</dbReference>
<keyword evidence="3 7" id="KW-0808">Transferase</keyword>
<reference evidence="10 11" key="1">
    <citation type="journal article" date="2018" name="Syst. Appl. Microbiol.">
        <title>Abditibacterium utsteinense sp. nov., the first cultivated member of candidate phylum FBP, isolated from ice-free Antarctic soil samples.</title>
        <authorList>
            <person name="Tahon G."/>
            <person name="Tytgat B."/>
            <person name="Lebbe L."/>
            <person name="Carlier A."/>
            <person name="Willems A."/>
        </authorList>
    </citation>
    <scope>NUCLEOTIDE SEQUENCE [LARGE SCALE GENOMIC DNA]</scope>
    <source>
        <strain evidence="10 11">LMG 29911</strain>
    </source>
</reference>
<feature type="binding site" evidence="7">
    <location>
        <position position="106"/>
    </location>
    <ligand>
        <name>carbamoyl phosphate</name>
        <dbReference type="ChEBI" id="CHEBI:58228"/>
    </ligand>
</feature>
<dbReference type="PANTHER" id="PTHR45753">
    <property type="entry name" value="ORNITHINE CARBAMOYLTRANSFERASE, MITOCHONDRIAL"/>
    <property type="match status" value="1"/>
</dbReference>
<keyword evidence="11" id="KW-1185">Reference proteome</keyword>
<accession>A0A2S8SU17</accession>
<dbReference type="InterPro" id="IPR006132">
    <property type="entry name" value="Asp/Orn_carbamoyltranf_P-bd"/>
</dbReference>
<feature type="binding site" evidence="7">
    <location>
        <position position="267"/>
    </location>
    <ligand>
        <name>carbamoyl phosphate</name>
        <dbReference type="ChEBI" id="CHEBI:58228"/>
    </ligand>
</feature>
<evidence type="ECO:0000259" key="9">
    <source>
        <dbReference type="Pfam" id="PF02729"/>
    </source>
</evidence>
<comment type="subunit">
    <text evidence="7">Heterododecamer (2C3:3R2) of six catalytic PyrB chains organized as two trimers (C3), and six regulatory PyrI chains organized as three dimers (R2).</text>
</comment>
<comment type="caution">
    <text evidence="10">The sequence shown here is derived from an EMBL/GenBank/DDBJ whole genome shotgun (WGS) entry which is preliminary data.</text>
</comment>
<dbReference type="Gene3D" id="3.40.50.1370">
    <property type="entry name" value="Aspartate/ornithine carbamoyltransferase"/>
    <property type="match status" value="2"/>
</dbReference>
<dbReference type="UniPathway" id="UPA00070">
    <property type="reaction ID" value="UER00116"/>
</dbReference>